<dbReference type="AlphaFoldDB" id="G0UB57"/>
<sequence length="472" mass="52200">MQTLTSLQNSFRARFILSTIFTVSLLPLKVWLRCAGIFGTDDALIAVLPNGHTRQLSNVLGDDISLFPGRSPTGNGTFANGTLDEYTSVVGGENGTAQVAANGVMGVFVADFYPVPDGHLSNALKNRLLHGMRVALLTGSPWLVIPVGEGRRRAAVEFLRSLHPPAEALFPDDVVNSLLPNLREVAMQMRDSMAFEASWMSWFQHGILIDRFVIPKGEEATRDSREALSGSGVVDEDHQLLADYSSPRLLRHGSSNWIIPGLLWDEGTPSQALDDVVDMKPAVQLLLERLVVAGTRDKESGRLPQQVDEHDWLRKSCADFVVVSSMHNERYAFTILTKELRRSWKLHSLAPSTVAGKLAPSFPTKCGQEDSILLNLSCSRAHVVSAEDGFPEIVSPSPWLVGSPLWMDPNTNASTPLVFIGTYAHIIYANYKRWYVCLRASLMSYSNMNYIGEMYNFLKSILMNIVDVPELI</sequence>
<dbReference type="VEuPathDB" id="TriTrypDB:TvY486_1105280"/>
<accession>G0UB57</accession>
<protein>
    <submittedName>
        <fullName evidence="1">Uncharacterized protein</fullName>
    </submittedName>
</protein>
<name>G0UB57_TRYVY</name>
<dbReference type="EMBL" id="HE573027">
    <property type="protein sequence ID" value="CCC53044.1"/>
    <property type="molecule type" value="Genomic_DNA"/>
</dbReference>
<evidence type="ECO:0000313" key="1">
    <source>
        <dbReference type="EMBL" id="CCC53044.1"/>
    </source>
</evidence>
<organism evidence="1">
    <name type="scientific">Trypanosoma vivax (strain Y486)</name>
    <dbReference type="NCBI Taxonomy" id="1055687"/>
    <lineage>
        <taxon>Eukaryota</taxon>
        <taxon>Discoba</taxon>
        <taxon>Euglenozoa</taxon>
        <taxon>Kinetoplastea</taxon>
        <taxon>Metakinetoplastina</taxon>
        <taxon>Trypanosomatida</taxon>
        <taxon>Trypanosomatidae</taxon>
        <taxon>Trypanosoma</taxon>
        <taxon>Duttonella</taxon>
    </lineage>
</organism>
<reference evidence="1" key="1">
    <citation type="journal article" date="2012" name="Proc. Natl. Acad. Sci. U.S.A.">
        <title>Antigenic diversity is generated by distinct evolutionary mechanisms in African trypanosome species.</title>
        <authorList>
            <person name="Jackson A.P."/>
            <person name="Berry A."/>
            <person name="Aslett M."/>
            <person name="Allison H.C."/>
            <person name="Burton P."/>
            <person name="Vavrova-Anderson J."/>
            <person name="Brown R."/>
            <person name="Browne H."/>
            <person name="Corton N."/>
            <person name="Hauser H."/>
            <person name="Gamble J."/>
            <person name="Gilderthorp R."/>
            <person name="Marcello L."/>
            <person name="McQuillan J."/>
            <person name="Otto T.D."/>
            <person name="Quail M.A."/>
            <person name="Sanders M.J."/>
            <person name="van Tonder A."/>
            <person name="Ginger M.L."/>
            <person name="Field M.C."/>
            <person name="Barry J.D."/>
            <person name="Hertz-Fowler C."/>
            <person name="Berriman M."/>
        </authorList>
    </citation>
    <scope>NUCLEOTIDE SEQUENCE</scope>
    <source>
        <strain evidence="1">Y486</strain>
    </source>
</reference>
<gene>
    <name evidence="1" type="ORF">TVY486_1105280</name>
</gene>
<proteinExistence type="predicted"/>